<dbReference type="PROSITE" id="PS50113">
    <property type="entry name" value="PAC"/>
    <property type="match status" value="1"/>
</dbReference>
<evidence type="ECO:0000259" key="3">
    <source>
        <dbReference type="PROSITE" id="PS50112"/>
    </source>
</evidence>
<dbReference type="CDD" id="cd00130">
    <property type="entry name" value="PAS"/>
    <property type="match status" value="1"/>
</dbReference>
<dbReference type="InterPro" id="IPR000700">
    <property type="entry name" value="PAS-assoc_C"/>
</dbReference>
<dbReference type="InterPro" id="IPR035965">
    <property type="entry name" value="PAS-like_dom_sf"/>
</dbReference>
<dbReference type="InterPro" id="IPR003018">
    <property type="entry name" value="GAF"/>
</dbReference>
<dbReference type="Gene3D" id="3.30.70.270">
    <property type="match status" value="1"/>
</dbReference>
<dbReference type="Gene3D" id="3.30.450.40">
    <property type="match status" value="1"/>
</dbReference>
<evidence type="ECO:0000256" key="1">
    <source>
        <dbReference type="ARBA" id="ARBA00001946"/>
    </source>
</evidence>
<dbReference type="SMART" id="SM00086">
    <property type="entry name" value="PAC"/>
    <property type="match status" value="1"/>
</dbReference>
<dbReference type="GO" id="GO:0005886">
    <property type="term" value="C:plasma membrane"/>
    <property type="evidence" value="ECO:0007669"/>
    <property type="project" value="UniProtKB-SubCell"/>
</dbReference>
<evidence type="ECO:0000313" key="6">
    <source>
        <dbReference type="EMBL" id="OCX23753.1"/>
    </source>
</evidence>
<dbReference type="PANTHER" id="PTHR44757">
    <property type="entry name" value="DIGUANYLATE CYCLASE DGCP"/>
    <property type="match status" value="1"/>
</dbReference>
<evidence type="ECO:0000313" key="7">
    <source>
        <dbReference type="Proteomes" id="UP000095143"/>
    </source>
</evidence>
<dbReference type="NCBIfam" id="TIGR00229">
    <property type="entry name" value="sensory_box"/>
    <property type="match status" value="1"/>
</dbReference>
<comment type="cofactor">
    <cofactor evidence="1">
        <name>Mg(2+)</name>
        <dbReference type="ChEBI" id="CHEBI:18420"/>
    </cofactor>
</comment>
<proteinExistence type="predicted"/>
<dbReference type="InterPro" id="IPR052155">
    <property type="entry name" value="Biofilm_reg_signaling"/>
</dbReference>
<dbReference type="InterPro" id="IPR001610">
    <property type="entry name" value="PAC"/>
</dbReference>
<feature type="domain" description="GGDEF" evidence="5">
    <location>
        <begin position="334"/>
        <end position="466"/>
    </location>
</feature>
<dbReference type="AlphaFoldDB" id="A0A1C2E9T5"/>
<dbReference type="GO" id="GO:0003824">
    <property type="term" value="F:catalytic activity"/>
    <property type="evidence" value="ECO:0007669"/>
    <property type="project" value="UniProtKB-ARBA"/>
</dbReference>
<dbReference type="SMART" id="SM00091">
    <property type="entry name" value="PAS"/>
    <property type="match status" value="1"/>
</dbReference>
<feature type="domain" description="PAS" evidence="3">
    <location>
        <begin position="180"/>
        <end position="250"/>
    </location>
</feature>
<dbReference type="PROSITE" id="PS50112">
    <property type="entry name" value="PAS"/>
    <property type="match status" value="1"/>
</dbReference>
<dbReference type="PROSITE" id="PS50887">
    <property type="entry name" value="GGDEF"/>
    <property type="match status" value="1"/>
</dbReference>
<protein>
    <recommendedName>
        <fullName evidence="8">Diguanylate cyclase</fullName>
    </recommendedName>
</protein>
<evidence type="ECO:0000256" key="2">
    <source>
        <dbReference type="ARBA" id="ARBA00004533"/>
    </source>
</evidence>
<evidence type="ECO:0000259" key="5">
    <source>
        <dbReference type="PROSITE" id="PS50887"/>
    </source>
</evidence>
<dbReference type="SUPFAM" id="SSF55785">
    <property type="entry name" value="PYP-like sensor domain (PAS domain)"/>
    <property type="match status" value="1"/>
</dbReference>
<dbReference type="InterPro" id="IPR013655">
    <property type="entry name" value="PAS_fold_3"/>
</dbReference>
<dbReference type="Gene3D" id="3.30.450.20">
    <property type="entry name" value="PAS domain"/>
    <property type="match status" value="1"/>
</dbReference>
<dbReference type="InterPro" id="IPR000014">
    <property type="entry name" value="PAS"/>
</dbReference>
<dbReference type="SMART" id="SM00065">
    <property type="entry name" value="GAF"/>
    <property type="match status" value="1"/>
</dbReference>
<dbReference type="OrthoDB" id="9812358at2"/>
<dbReference type="Proteomes" id="UP000095143">
    <property type="component" value="Unassembled WGS sequence"/>
</dbReference>
<evidence type="ECO:0008006" key="8">
    <source>
        <dbReference type="Google" id="ProtNLM"/>
    </source>
</evidence>
<dbReference type="InterPro" id="IPR029787">
    <property type="entry name" value="Nucleotide_cyclase"/>
</dbReference>
<sequence length="466" mass="51885">MKSPTPSFEQQRLEALHLLEVLGTPPEVALDRITRLVAQVLNVPIALISLVDQDRQWFKSRVGLEAVELPRELAFCAHAILEATELVVPDAIEDARFCNSQLVTGDPHVRFYAGVPIRTSQGFAVGTLCAIDARPRILTPDELSILHDLAEIVSREMQLRENLMLTRIQKNRSEAMFQASEAGYRSMFELASVGIALVAPDGGWISVNAALCDVLGYAPDELKHLTFQDITHPDDLDSDLEMLHQLSVGQINSYQMEKRYLRKNGSSVWVNLSVTKKLSEAGELEYFISIIQNIQARKELEQEARHDALTGLHNRRALDSLLPIAQARADRSRLQLALMFIDLDGFKVINDSYGHDAGDDLLRAVSTRLQSCIRRTDSLVRLAGDEFIVILEGITPGVEEAREVAQKLLVAIAQPLTIKGDVIRCNASIGFSMYEPGSGKAPDELMREADRWMYKAKHLGKGQVMP</sequence>
<feature type="domain" description="PAC" evidence="4">
    <location>
        <begin position="254"/>
        <end position="306"/>
    </location>
</feature>
<gene>
    <name evidence="6" type="ORF">BBI10_06995</name>
</gene>
<dbReference type="NCBIfam" id="TIGR00254">
    <property type="entry name" value="GGDEF"/>
    <property type="match status" value="1"/>
</dbReference>
<dbReference type="InterPro" id="IPR043128">
    <property type="entry name" value="Rev_trsase/Diguanyl_cyclase"/>
</dbReference>
<dbReference type="Pfam" id="PF08447">
    <property type="entry name" value="PAS_3"/>
    <property type="match status" value="1"/>
</dbReference>
<organism evidence="6 7">
    <name type="scientific">Pseudomonas graminis</name>
    <dbReference type="NCBI Taxonomy" id="158627"/>
    <lineage>
        <taxon>Bacteria</taxon>
        <taxon>Pseudomonadati</taxon>
        <taxon>Pseudomonadota</taxon>
        <taxon>Gammaproteobacteria</taxon>
        <taxon>Pseudomonadales</taxon>
        <taxon>Pseudomonadaceae</taxon>
        <taxon>Pseudomonas</taxon>
    </lineage>
</organism>
<dbReference type="EMBL" id="MDEN01000057">
    <property type="protein sequence ID" value="OCX23753.1"/>
    <property type="molecule type" value="Genomic_DNA"/>
</dbReference>
<dbReference type="SUPFAM" id="SSF55781">
    <property type="entry name" value="GAF domain-like"/>
    <property type="match status" value="1"/>
</dbReference>
<dbReference type="CDD" id="cd01949">
    <property type="entry name" value="GGDEF"/>
    <property type="match status" value="1"/>
</dbReference>
<dbReference type="Pfam" id="PF01590">
    <property type="entry name" value="GAF"/>
    <property type="match status" value="1"/>
</dbReference>
<dbReference type="PANTHER" id="PTHR44757:SF2">
    <property type="entry name" value="BIOFILM ARCHITECTURE MAINTENANCE PROTEIN MBAA"/>
    <property type="match status" value="1"/>
</dbReference>
<dbReference type="SUPFAM" id="SSF55073">
    <property type="entry name" value="Nucleotide cyclase"/>
    <property type="match status" value="1"/>
</dbReference>
<dbReference type="RefSeq" id="WP_065987652.1">
    <property type="nucleotide sequence ID" value="NZ_MDEN01000057.1"/>
</dbReference>
<name>A0A1C2E9T5_9PSED</name>
<dbReference type="SMART" id="SM00267">
    <property type="entry name" value="GGDEF"/>
    <property type="match status" value="1"/>
</dbReference>
<comment type="subcellular location">
    <subcellularLocation>
        <location evidence="2">Cell inner membrane</location>
    </subcellularLocation>
</comment>
<accession>A0A1C2E9T5</accession>
<dbReference type="Pfam" id="PF00990">
    <property type="entry name" value="GGDEF"/>
    <property type="match status" value="1"/>
</dbReference>
<dbReference type="InterPro" id="IPR029016">
    <property type="entry name" value="GAF-like_dom_sf"/>
</dbReference>
<comment type="caution">
    <text evidence="6">The sequence shown here is derived from an EMBL/GenBank/DDBJ whole genome shotgun (WGS) entry which is preliminary data.</text>
</comment>
<reference evidence="6 7" key="1">
    <citation type="submission" date="2016-08" db="EMBL/GenBank/DDBJ databases">
        <title>Whole genome sequence of Pseudomonas graminis strain UASWS1507, a potential biological control agent for agriculture.</title>
        <authorList>
            <person name="Crovadore J."/>
            <person name="Calmin G."/>
            <person name="Chablais R."/>
            <person name="Cochard B."/>
            <person name="Lefort F."/>
        </authorList>
    </citation>
    <scope>NUCLEOTIDE SEQUENCE [LARGE SCALE GENOMIC DNA]</scope>
    <source>
        <strain evidence="6 7">UASWS1507</strain>
    </source>
</reference>
<evidence type="ECO:0000259" key="4">
    <source>
        <dbReference type="PROSITE" id="PS50113"/>
    </source>
</evidence>
<dbReference type="InterPro" id="IPR000160">
    <property type="entry name" value="GGDEF_dom"/>
</dbReference>
<dbReference type="FunFam" id="3.30.70.270:FF:000001">
    <property type="entry name" value="Diguanylate cyclase domain protein"/>
    <property type="match status" value="1"/>
</dbReference>